<dbReference type="AlphaFoldDB" id="A0A1I7JIF3"/>
<proteinExistence type="predicted"/>
<accession>A0A1I7JIF3</accession>
<keyword evidence="2" id="KW-1185">Reference proteome</keyword>
<dbReference type="Proteomes" id="UP000242496">
    <property type="component" value="Unassembled WGS sequence"/>
</dbReference>
<evidence type="ECO:0000313" key="2">
    <source>
        <dbReference type="Proteomes" id="UP000242496"/>
    </source>
</evidence>
<dbReference type="STRING" id="351659.SAMN05421784_13318"/>
<gene>
    <name evidence="1" type="ORF">SAMN05421784_13318</name>
</gene>
<sequence length="596" mass="66519">MIISKIRLLFMLFFIAMVYFTDASAIELISNDTISNGKYDESKKRSNLYADYNLTFENDSKNDDLQIKISDYSCMYNIGNNDIYLKPGEKHQEHLRDNNGFFQGCSGENKFVTWKATTYKEGNAYKSCTVRLETYFSITGWNTIVETDDSSLFNSISDTCYLAVTAMCDGVNCGNKSVSSNTSYNPSNIVITIKDDNNSERPQITSPKPNSTVENNFITFLGKGAMENGSSIIIKTSFNPYIYSVKAIEGTENWEGQLWIDCGITGTIYIDGVENSDVSFNGPSCGATITSIQDGQIIPAGKYSLSGIVNSDTADDDRRMQVQITGYQNDGTIYSPTKSYTPNVDTGTGKWNLEGLEAVCFIHYKASVSSNFELQSTNQSLLPQISGKKEISYSTSPCPIELTEPKNHEVVSSTTVNEQNIFIGGKATDGTIIVNVKSADYQGNFEQSFRENVVDNKWSVEAENVPIGIMEIQAKNSESTEFPSKNDNAEVIILSSKIFSVEANNINVFTKFSGTSMPEVEDEDLMPEVNILLYENQLEEAFTNEYGDWVTKNKYYAKRGEYNFTFQEESNSEIYKARDKKILKCTGSDRGMICVK</sequence>
<evidence type="ECO:0000313" key="1">
    <source>
        <dbReference type="EMBL" id="SFU84930.1"/>
    </source>
</evidence>
<organism evidence="1 2">
    <name type="scientific">Xenorhabdus koppenhoeferi</name>
    <dbReference type="NCBI Taxonomy" id="351659"/>
    <lineage>
        <taxon>Bacteria</taxon>
        <taxon>Pseudomonadati</taxon>
        <taxon>Pseudomonadota</taxon>
        <taxon>Gammaproteobacteria</taxon>
        <taxon>Enterobacterales</taxon>
        <taxon>Morganellaceae</taxon>
        <taxon>Xenorhabdus</taxon>
    </lineage>
</organism>
<protein>
    <submittedName>
        <fullName evidence="1">Uncharacterized protein</fullName>
    </submittedName>
</protein>
<dbReference type="EMBL" id="FPBJ01000033">
    <property type="protein sequence ID" value="SFU84930.1"/>
    <property type="molecule type" value="Genomic_DNA"/>
</dbReference>
<reference evidence="2" key="1">
    <citation type="submission" date="2016-10" db="EMBL/GenBank/DDBJ databases">
        <authorList>
            <person name="Varghese N."/>
            <person name="Submissions S."/>
        </authorList>
    </citation>
    <scope>NUCLEOTIDE SEQUENCE [LARGE SCALE GENOMIC DNA]</scope>
    <source>
        <strain evidence="2">DSM 18168</strain>
    </source>
</reference>
<dbReference type="RefSeq" id="WP_245759064.1">
    <property type="nucleotide sequence ID" value="NZ_CAWRBG010000083.1"/>
</dbReference>
<name>A0A1I7JIF3_9GAMM</name>